<organism evidence="7 8">
    <name type="scientific">Luteococcus peritonei</name>
    <dbReference type="NCBI Taxonomy" id="88874"/>
    <lineage>
        <taxon>Bacteria</taxon>
        <taxon>Bacillati</taxon>
        <taxon>Actinomycetota</taxon>
        <taxon>Actinomycetes</taxon>
        <taxon>Propionibacteriales</taxon>
        <taxon>Propionibacteriaceae</taxon>
        <taxon>Luteococcus</taxon>
    </lineage>
</organism>
<keyword evidence="6" id="KW-1003">Cell membrane</keyword>
<dbReference type="EMBL" id="JBHUFZ010000011">
    <property type="protein sequence ID" value="MFD1889590.1"/>
    <property type="molecule type" value="Genomic_DNA"/>
</dbReference>
<evidence type="ECO:0000313" key="8">
    <source>
        <dbReference type="Proteomes" id="UP001597326"/>
    </source>
</evidence>
<feature type="transmembrane region" description="Helical" evidence="6">
    <location>
        <begin position="97"/>
        <end position="116"/>
    </location>
</feature>
<feature type="transmembrane region" description="Helical" evidence="6">
    <location>
        <begin position="166"/>
        <end position="186"/>
    </location>
</feature>
<evidence type="ECO:0000256" key="5">
    <source>
        <dbReference type="ARBA" id="ARBA00023136"/>
    </source>
</evidence>
<evidence type="ECO:0000256" key="4">
    <source>
        <dbReference type="ARBA" id="ARBA00022989"/>
    </source>
</evidence>
<keyword evidence="4 6" id="KW-1133">Transmembrane helix</keyword>
<evidence type="ECO:0000313" key="7">
    <source>
        <dbReference type="EMBL" id="MFD1889590.1"/>
    </source>
</evidence>
<gene>
    <name evidence="7" type="ORF">ACFSCS_05215</name>
</gene>
<comment type="caution">
    <text evidence="7">The sequence shown here is derived from an EMBL/GenBank/DDBJ whole genome shotgun (WGS) entry which is preliminary data.</text>
</comment>
<comment type="subcellular location">
    <subcellularLocation>
        <location evidence="6">Cell membrane</location>
        <topology evidence="6">Multi-pass membrane protein</topology>
    </subcellularLocation>
    <subcellularLocation>
        <location evidence="1">Membrane</location>
        <topology evidence="1">Multi-pass membrane protein</topology>
    </subcellularLocation>
</comment>
<keyword evidence="3 6" id="KW-0812">Transmembrane</keyword>
<feature type="transmembrane region" description="Helical" evidence="6">
    <location>
        <begin position="12"/>
        <end position="37"/>
    </location>
</feature>
<evidence type="ECO:0000256" key="6">
    <source>
        <dbReference type="RuleBase" id="RU363041"/>
    </source>
</evidence>
<keyword evidence="8" id="KW-1185">Reference proteome</keyword>
<comment type="similarity">
    <text evidence="2 6">Belongs to the 4-toluene sulfonate uptake permease (TSUP) (TC 2.A.102) family.</text>
</comment>
<feature type="transmembrane region" description="Helical" evidence="6">
    <location>
        <begin position="73"/>
        <end position="91"/>
    </location>
</feature>
<evidence type="ECO:0000256" key="2">
    <source>
        <dbReference type="ARBA" id="ARBA00009142"/>
    </source>
</evidence>
<feature type="transmembrane region" description="Helical" evidence="6">
    <location>
        <begin position="225"/>
        <end position="243"/>
    </location>
</feature>
<feature type="transmembrane region" description="Helical" evidence="6">
    <location>
        <begin position="128"/>
        <end position="154"/>
    </location>
</feature>
<evidence type="ECO:0000256" key="1">
    <source>
        <dbReference type="ARBA" id="ARBA00004141"/>
    </source>
</evidence>
<reference evidence="8" key="1">
    <citation type="journal article" date="2019" name="Int. J. Syst. Evol. Microbiol.">
        <title>The Global Catalogue of Microorganisms (GCM) 10K type strain sequencing project: providing services to taxonomists for standard genome sequencing and annotation.</title>
        <authorList>
            <consortium name="The Broad Institute Genomics Platform"/>
            <consortium name="The Broad Institute Genome Sequencing Center for Infectious Disease"/>
            <person name="Wu L."/>
            <person name="Ma J."/>
        </authorList>
    </citation>
    <scope>NUCLEOTIDE SEQUENCE [LARGE SCALE GENOMIC DNA]</scope>
    <source>
        <strain evidence="8">CAIM 431</strain>
    </source>
</reference>
<keyword evidence="5 6" id="KW-0472">Membrane</keyword>
<dbReference type="InterPro" id="IPR002781">
    <property type="entry name" value="TM_pro_TauE-like"/>
</dbReference>
<sequence length="250" mass="25604">MELVWWALPLGLVIGAVMGSLGGGGAILTIPLLVYVLHQEPHAATLGSLVIVAISSVVGLLPHARRVQWRDGAVFGGMGIVGSMLGTAAAVRIPAELLMSLFAVLLLVVAGLMLRRRGAAAATPVRRGFWPLLATATGVGMLTGFFGVGGGFAVVPALTLVLGFTMHQAIATSLLVICINCLTALASRVGSGIGLDWGVVLPFAVGASLGSLVGGRLTRGIDPRTLQLAFACLLVGLSLWIGGQNIPQLF</sequence>
<evidence type="ECO:0000256" key="3">
    <source>
        <dbReference type="ARBA" id="ARBA00022692"/>
    </source>
</evidence>
<dbReference type="RefSeq" id="WP_343872628.1">
    <property type="nucleotide sequence ID" value="NZ_BAAAIX010000009.1"/>
</dbReference>
<proteinExistence type="inferred from homology"/>
<dbReference type="InterPro" id="IPR051598">
    <property type="entry name" value="TSUP/Inactive_protease-like"/>
</dbReference>
<name>A0ABW4RUQ6_9ACTN</name>
<feature type="transmembrane region" description="Helical" evidence="6">
    <location>
        <begin position="193"/>
        <end position="213"/>
    </location>
</feature>
<dbReference type="Pfam" id="PF01925">
    <property type="entry name" value="TauE"/>
    <property type="match status" value="1"/>
</dbReference>
<protein>
    <recommendedName>
        <fullName evidence="6">Probable membrane transporter protein</fullName>
    </recommendedName>
</protein>
<dbReference type="PANTHER" id="PTHR43701:SF2">
    <property type="entry name" value="MEMBRANE TRANSPORTER PROTEIN YJNA-RELATED"/>
    <property type="match status" value="1"/>
</dbReference>
<feature type="transmembrane region" description="Helical" evidence="6">
    <location>
        <begin position="43"/>
        <end position="61"/>
    </location>
</feature>
<dbReference type="PANTHER" id="PTHR43701">
    <property type="entry name" value="MEMBRANE TRANSPORTER PROTEIN MJ0441-RELATED"/>
    <property type="match status" value="1"/>
</dbReference>
<dbReference type="Proteomes" id="UP001597326">
    <property type="component" value="Unassembled WGS sequence"/>
</dbReference>
<accession>A0ABW4RUQ6</accession>